<keyword evidence="3" id="KW-1185">Reference proteome</keyword>
<reference evidence="2 3" key="1">
    <citation type="submission" date="2016-11" db="EMBL/GenBank/DDBJ databases">
        <authorList>
            <person name="Jaros S."/>
            <person name="Januszkiewicz K."/>
            <person name="Wedrychowicz H."/>
        </authorList>
    </citation>
    <scope>NUCLEOTIDE SEQUENCE [LARGE SCALE GENOMIC DNA]</scope>
    <source>
        <strain evidence="2 3">DSM 19980</strain>
    </source>
</reference>
<name>A0A1M5B555_9GAMM</name>
<dbReference type="InterPro" id="IPR021091">
    <property type="entry name" value="Mercury_ion_transport_MerF"/>
</dbReference>
<protein>
    <submittedName>
        <fullName evidence="2">Mercuric ion transport protein</fullName>
    </submittedName>
</protein>
<dbReference type="NCBIfam" id="NF033565">
    <property type="entry name" value="trans_MerF"/>
    <property type="match status" value="1"/>
</dbReference>
<sequence>MKKPSLLTTGVVGTVLVALCCFTPVLVVLFATVGLSAWLGYLDYVLFPALAIFIGLTIYALYRRNTSRSGGCNDDS</sequence>
<dbReference type="AlphaFoldDB" id="A0A1M5B555"/>
<dbReference type="STRING" id="1121942.SAMN02745148_02475"/>
<dbReference type="Gene3D" id="1.10.287.910">
    <property type="entry name" value="bacterial mercury transporter, merf"/>
    <property type="match status" value="1"/>
</dbReference>
<evidence type="ECO:0000313" key="2">
    <source>
        <dbReference type="EMBL" id="SHF37575.1"/>
    </source>
</evidence>
<dbReference type="RefSeq" id="WP_072823279.1">
    <property type="nucleotide sequence ID" value="NZ_FQUJ01000010.1"/>
</dbReference>
<dbReference type="EMBL" id="FQUJ01000010">
    <property type="protein sequence ID" value="SHF37575.1"/>
    <property type="molecule type" value="Genomic_DNA"/>
</dbReference>
<accession>A0A1M5B555</accession>
<keyword evidence="1" id="KW-0472">Membrane</keyword>
<gene>
    <name evidence="2" type="ORF">SAMN02745148_02475</name>
</gene>
<keyword evidence="1" id="KW-0812">Transmembrane</keyword>
<dbReference type="GO" id="GO:0016020">
    <property type="term" value="C:membrane"/>
    <property type="evidence" value="ECO:0007669"/>
    <property type="project" value="InterPro"/>
</dbReference>
<evidence type="ECO:0000313" key="3">
    <source>
        <dbReference type="Proteomes" id="UP000184346"/>
    </source>
</evidence>
<proteinExistence type="predicted"/>
<keyword evidence="1" id="KW-1133">Transmembrane helix</keyword>
<feature type="transmembrane region" description="Helical" evidence="1">
    <location>
        <begin position="44"/>
        <end position="62"/>
    </location>
</feature>
<dbReference type="OrthoDB" id="574313at2"/>
<organism evidence="2 3">
    <name type="scientific">Modicisalibacter ilicicola DSM 19980</name>
    <dbReference type="NCBI Taxonomy" id="1121942"/>
    <lineage>
        <taxon>Bacteria</taxon>
        <taxon>Pseudomonadati</taxon>
        <taxon>Pseudomonadota</taxon>
        <taxon>Gammaproteobacteria</taxon>
        <taxon>Oceanospirillales</taxon>
        <taxon>Halomonadaceae</taxon>
        <taxon>Modicisalibacter</taxon>
    </lineage>
</organism>
<feature type="transmembrane region" description="Helical" evidence="1">
    <location>
        <begin position="12"/>
        <end position="38"/>
    </location>
</feature>
<dbReference type="Pfam" id="PF11431">
    <property type="entry name" value="Transport_MerF"/>
    <property type="match status" value="1"/>
</dbReference>
<evidence type="ECO:0000256" key="1">
    <source>
        <dbReference type="SAM" id="Phobius"/>
    </source>
</evidence>
<dbReference type="Proteomes" id="UP000184346">
    <property type="component" value="Unassembled WGS sequence"/>
</dbReference>